<feature type="compositionally biased region" description="Polar residues" evidence="1">
    <location>
        <begin position="130"/>
        <end position="139"/>
    </location>
</feature>
<evidence type="ECO:0000313" key="2">
    <source>
        <dbReference type="EMBL" id="KDE09020.1"/>
    </source>
</evidence>
<evidence type="ECO:0000313" key="4">
    <source>
        <dbReference type="Proteomes" id="UP000017200"/>
    </source>
</evidence>
<feature type="compositionally biased region" description="Low complexity" evidence="1">
    <location>
        <begin position="420"/>
        <end position="430"/>
    </location>
</feature>
<dbReference type="EMBL" id="AEIJ01000063">
    <property type="status" value="NOT_ANNOTATED_CDS"/>
    <property type="molecule type" value="Genomic_DNA"/>
</dbReference>
<dbReference type="OrthoDB" id="2537844at2759"/>
<gene>
    <name evidence="2" type="ORF">MVLG_00741</name>
</gene>
<feature type="compositionally biased region" description="Low complexity" evidence="1">
    <location>
        <begin position="540"/>
        <end position="550"/>
    </location>
</feature>
<feature type="compositionally biased region" description="Basic residues" evidence="1">
    <location>
        <begin position="18"/>
        <end position="29"/>
    </location>
</feature>
<reference evidence="3" key="4">
    <citation type="submission" date="2015-06" db="UniProtKB">
        <authorList>
            <consortium name="EnsemblFungi"/>
        </authorList>
    </citation>
    <scope>IDENTIFICATION</scope>
</reference>
<name>U5GZZ8_USTV1</name>
<dbReference type="EnsemblFungi" id="MVLG_00741T0">
    <property type="protein sequence ID" value="MVLG_00741T0"/>
    <property type="gene ID" value="MVLG_00741"/>
</dbReference>
<dbReference type="AlphaFoldDB" id="U5GZZ8"/>
<dbReference type="HOGENOM" id="CLU_451386_0_0_1"/>
<dbReference type="EMBL" id="GL541646">
    <property type="protein sequence ID" value="KDE09020.1"/>
    <property type="molecule type" value="Genomic_DNA"/>
</dbReference>
<dbReference type="OMA" id="WHLVGIC"/>
<feature type="compositionally biased region" description="Polar residues" evidence="1">
    <location>
        <begin position="518"/>
        <end position="529"/>
    </location>
</feature>
<feature type="region of interest" description="Disordered" evidence="1">
    <location>
        <begin position="1"/>
        <end position="78"/>
    </location>
</feature>
<reference evidence="2 4" key="3">
    <citation type="journal article" date="2015" name="BMC Genomics">
        <title>Sex and parasites: genomic and transcriptomic analysis of Microbotryum lychnidis-dioicae, the biotrophic and plant-castrating anther smut fungus.</title>
        <authorList>
            <person name="Perlin M.H."/>
            <person name="Amselem J."/>
            <person name="Fontanillas E."/>
            <person name="Toh S.S."/>
            <person name="Chen Z."/>
            <person name="Goldberg J."/>
            <person name="Duplessis S."/>
            <person name="Henrissat B."/>
            <person name="Young S."/>
            <person name="Zeng Q."/>
            <person name="Aguileta G."/>
            <person name="Petit E."/>
            <person name="Badouin H."/>
            <person name="Andrews J."/>
            <person name="Razeeq D."/>
            <person name="Gabaldon T."/>
            <person name="Quesneville H."/>
            <person name="Giraud T."/>
            <person name="Hood M.E."/>
            <person name="Schultz D.J."/>
            <person name="Cuomo C.A."/>
        </authorList>
    </citation>
    <scope>NUCLEOTIDE SEQUENCE [LARGE SCALE GENOMIC DNA]</scope>
    <source>
        <strain evidence="4">p1A1 Lamole</strain>
        <strain evidence="2">P1A1 Lamole</strain>
    </source>
</reference>
<keyword evidence="4" id="KW-1185">Reference proteome</keyword>
<feature type="compositionally biased region" description="Low complexity" evidence="1">
    <location>
        <begin position="298"/>
        <end position="337"/>
    </location>
</feature>
<proteinExistence type="predicted"/>
<feature type="region of interest" description="Disordered" evidence="1">
    <location>
        <begin position="278"/>
        <end position="498"/>
    </location>
</feature>
<feature type="compositionally biased region" description="Low complexity" evidence="1">
    <location>
        <begin position="47"/>
        <end position="73"/>
    </location>
</feature>
<sequence length="611" mass="64739">MNYLPSTSTAHSPAQQARNKKISERRRHLAGGGADRLQTRTSSGHHTPNNPTGPGWTPSTEPLDLDLSSPSSSDFEHISASELAGGPTLEMSASLGPQLSTASLQAASPCVEPRDSGRTRDGAWLPISAVPTQDRNTGLRTGDVADADDSEFSPHEDERRGRGRGRTKRREDDPTIRTTLIEDALRSSLATLLSLAAPYQSLSPAMSHVSLTSLAFQSSSATPNEALRSPRRSFVNPAGVTSVFAGQPRLSPFAFALDDAFGEVDEDDDDLASSIASMRSQHARVHSVPGREAERYQSPSGESIELSSSSSDEGTELAPRTAAPTTSGGAPALATATRGHEADTRRERTQDLTQGRRDSTLSSAVTDPDFSPIRSRPLQLGPAPASPPAPSNRGRRRGNRRDSASPLPASVEERRRARAARGSAEGLEGSTGNARVYRESTRGTRSPRPPAASFRQPGVGLGSVRGLDLDTSARASECTPDRRPTPLTSAAMDDWDAKTTQDSISSSLVVSEPFLPSSAPTLDLSSSAEESPCRRTTDATGKGFSSTSGGSRERQMKQQSGGWYGFLGRSVELKVWQVVGLCGVLLGVGVGVAPYLQSPGRLGTKLLTIAW</sequence>
<dbReference type="STRING" id="683840.U5GZZ8"/>
<feature type="compositionally biased region" description="Basic and acidic residues" evidence="1">
    <location>
        <begin position="338"/>
        <end position="359"/>
    </location>
</feature>
<protein>
    <submittedName>
        <fullName evidence="2 3">Uncharacterized protein</fullName>
    </submittedName>
</protein>
<reference evidence="2" key="2">
    <citation type="submission" date="2010-11" db="EMBL/GenBank/DDBJ databases">
        <authorList>
            <consortium name="The Broad Institute Genome Sequencing Platform"/>
            <person name="Earl A."/>
            <person name="Ward D."/>
            <person name="Feldgarden M."/>
            <person name="Gevers D."/>
            <person name="Butler R."/>
            <person name="Young S.K."/>
            <person name="Zeng Q."/>
            <person name="Gargeya S."/>
            <person name="Fitzgerald M."/>
            <person name="Haas B."/>
            <person name="Abouelleil A."/>
            <person name="Alvarado L."/>
            <person name="Arachchi H.M."/>
            <person name="Berlin A."/>
            <person name="Brown A."/>
            <person name="Chapman S.B."/>
            <person name="Chen Z."/>
            <person name="Dunbar C."/>
            <person name="Freedman E."/>
            <person name="Gearin G."/>
            <person name="Gellesch M."/>
            <person name="Goldberg J."/>
            <person name="Griggs A."/>
            <person name="Gujja S."/>
            <person name="Heilman E."/>
            <person name="Heiman D."/>
            <person name="Howarth C."/>
            <person name="Larson L."/>
            <person name="Lui A."/>
            <person name="MacDonald P.J.P."/>
            <person name="Mehta T."/>
            <person name="Montmayeur A."/>
            <person name="Murphy C."/>
            <person name="Neiman D."/>
            <person name="Pearson M."/>
            <person name="Priest M."/>
            <person name="Roberts A."/>
            <person name="Saif S."/>
            <person name="Shea T."/>
            <person name="Shenoy N."/>
            <person name="Sisk P."/>
            <person name="Stolte C."/>
            <person name="Sykes S."/>
            <person name="White J."/>
            <person name="Yandava C."/>
            <person name="Wortman J."/>
            <person name="Nusbaum C."/>
            <person name="Birren B."/>
        </authorList>
    </citation>
    <scope>NUCLEOTIDE SEQUENCE</scope>
    <source>
        <strain evidence="2">P1A1 Lamole</strain>
    </source>
</reference>
<accession>U5GZZ8</accession>
<feature type="region of interest" description="Disordered" evidence="1">
    <location>
        <begin position="104"/>
        <end position="175"/>
    </location>
</feature>
<feature type="region of interest" description="Disordered" evidence="1">
    <location>
        <begin position="518"/>
        <end position="555"/>
    </location>
</feature>
<dbReference type="InParanoid" id="U5GZZ8"/>
<dbReference type="Proteomes" id="UP000017200">
    <property type="component" value="Unassembled WGS sequence"/>
</dbReference>
<feature type="compositionally biased region" description="Basic and acidic residues" evidence="1">
    <location>
        <begin position="112"/>
        <end position="121"/>
    </location>
</feature>
<organism evidence="2">
    <name type="scientific">Microbotryum lychnidis-dioicae (strain p1A1 Lamole / MvSl-1064)</name>
    <name type="common">Anther smut fungus</name>
    <dbReference type="NCBI Taxonomy" id="683840"/>
    <lineage>
        <taxon>Eukaryota</taxon>
        <taxon>Fungi</taxon>
        <taxon>Dikarya</taxon>
        <taxon>Basidiomycota</taxon>
        <taxon>Pucciniomycotina</taxon>
        <taxon>Microbotryomycetes</taxon>
        <taxon>Microbotryales</taxon>
        <taxon>Microbotryaceae</taxon>
        <taxon>Microbotryum</taxon>
    </lineage>
</organism>
<evidence type="ECO:0000256" key="1">
    <source>
        <dbReference type="SAM" id="MobiDB-lite"/>
    </source>
</evidence>
<reference evidence="4" key="1">
    <citation type="submission" date="2010-11" db="EMBL/GenBank/DDBJ databases">
        <title>The genome sequence of Microbotryum violaceum strain p1A1 Lamole.</title>
        <authorList>
            <person name="Cuomo C."/>
            <person name="Perlin M."/>
            <person name="Young S.K."/>
            <person name="Zeng Q."/>
            <person name="Gargeya S."/>
            <person name="Alvarado L."/>
            <person name="Berlin A."/>
            <person name="Chapman S.B."/>
            <person name="Chen Z."/>
            <person name="Freedman E."/>
            <person name="Gellesch M."/>
            <person name="Goldberg J."/>
            <person name="Griggs A."/>
            <person name="Gujja S."/>
            <person name="Heilman E."/>
            <person name="Heiman D."/>
            <person name="Howarth C."/>
            <person name="Mehta T."/>
            <person name="Neiman D."/>
            <person name="Pearson M."/>
            <person name="Roberts A."/>
            <person name="Saif S."/>
            <person name="Shea T."/>
            <person name="Shenoy N."/>
            <person name="Sisk P."/>
            <person name="Stolte C."/>
            <person name="Sykes S."/>
            <person name="White J."/>
            <person name="Yandava C."/>
            <person name="Haas B."/>
            <person name="Nusbaum C."/>
            <person name="Birren B."/>
        </authorList>
    </citation>
    <scope>NUCLEOTIDE SEQUENCE [LARGE SCALE GENOMIC DNA]</scope>
    <source>
        <strain evidence="4">p1A1 Lamole</strain>
    </source>
</reference>
<feature type="compositionally biased region" description="Polar residues" evidence="1">
    <location>
        <begin position="1"/>
        <end position="17"/>
    </location>
</feature>
<evidence type="ECO:0000313" key="3">
    <source>
        <dbReference type="EnsemblFungi" id="MVLG_00741T0"/>
    </source>
</evidence>